<dbReference type="PROSITE" id="PS50011">
    <property type="entry name" value="PROTEIN_KINASE_DOM"/>
    <property type="match status" value="1"/>
</dbReference>
<dbReference type="Pfam" id="PF00069">
    <property type="entry name" value="Pkinase"/>
    <property type="match status" value="1"/>
</dbReference>
<dbReference type="KEGG" id="tet:TTHERM_000069268"/>
<dbReference type="OrthoDB" id="541276at2759"/>
<feature type="domain" description="Protein kinase" evidence="1">
    <location>
        <begin position="22"/>
        <end position="278"/>
    </location>
</feature>
<dbReference type="AlphaFoldDB" id="W7XKE5"/>
<dbReference type="GO" id="GO:0005524">
    <property type="term" value="F:ATP binding"/>
    <property type="evidence" value="ECO:0007669"/>
    <property type="project" value="InterPro"/>
</dbReference>
<dbReference type="GO" id="GO:0000165">
    <property type="term" value="P:MAPK cascade"/>
    <property type="evidence" value="ECO:0007669"/>
    <property type="project" value="TreeGrafter"/>
</dbReference>
<dbReference type="GO" id="GO:0004674">
    <property type="term" value="F:protein serine/threonine kinase activity"/>
    <property type="evidence" value="ECO:0007669"/>
    <property type="project" value="TreeGrafter"/>
</dbReference>
<dbReference type="PANTHER" id="PTHR48015:SF16">
    <property type="entry name" value="SERINE_THREONINE-PROTEIN KINASE SULU"/>
    <property type="match status" value="1"/>
</dbReference>
<dbReference type="PANTHER" id="PTHR48015">
    <property type="entry name" value="SERINE/THREONINE-PROTEIN KINASE TAO"/>
    <property type="match status" value="1"/>
</dbReference>
<dbReference type="GeneID" id="24437081"/>
<sequence>MKSEHQTEICQIRQLLLKEKNLVITNRNLKGPLTQSYIFVEEDNNTFIKYALKIQNIAVEGSGEIDQLKLLKCKNGVQFIKDCCHQSIGEVVDEFVIEKYHFTQFQDIFCSLNDWVRQNQGRKISDYKFVSFAGKILDGLEFIHEKQCFLKDISLDTLLINKDDEVKICSVCQDSSDLISLQNQSQNFIQSLPYKPPEYIEKIYNKESYNYTKQGDIWSYGACLSFLGGGQIKQVQKNKNESQFMITYCHNISKKSNEFHPKSYYKHRIRINKYTRRR</sequence>
<dbReference type="SUPFAM" id="SSF56112">
    <property type="entry name" value="Protein kinase-like (PK-like)"/>
    <property type="match status" value="1"/>
</dbReference>
<dbReference type="STRING" id="312017.W7XKE5"/>
<evidence type="ECO:0000259" key="1">
    <source>
        <dbReference type="PROSITE" id="PS50011"/>
    </source>
</evidence>
<evidence type="ECO:0000313" key="3">
    <source>
        <dbReference type="Proteomes" id="UP000009168"/>
    </source>
</evidence>
<keyword evidence="3" id="KW-1185">Reference proteome</keyword>
<dbReference type="InterPro" id="IPR011009">
    <property type="entry name" value="Kinase-like_dom_sf"/>
</dbReference>
<dbReference type="GO" id="GO:0043408">
    <property type="term" value="P:regulation of MAPK cascade"/>
    <property type="evidence" value="ECO:0007669"/>
    <property type="project" value="TreeGrafter"/>
</dbReference>
<dbReference type="Proteomes" id="UP000009168">
    <property type="component" value="Unassembled WGS sequence"/>
</dbReference>
<gene>
    <name evidence="2" type="ORF">TTHERM_000069268</name>
</gene>
<dbReference type="RefSeq" id="XP_012651003.1">
    <property type="nucleotide sequence ID" value="XM_012795549.1"/>
</dbReference>
<dbReference type="InterPro" id="IPR000719">
    <property type="entry name" value="Prot_kinase_dom"/>
</dbReference>
<reference evidence="3" key="1">
    <citation type="journal article" date="2006" name="PLoS Biol.">
        <title>Macronuclear genome sequence of the ciliate Tetrahymena thermophila, a model eukaryote.</title>
        <authorList>
            <person name="Eisen J.A."/>
            <person name="Coyne R.S."/>
            <person name="Wu M."/>
            <person name="Wu D."/>
            <person name="Thiagarajan M."/>
            <person name="Wortman J.R."/>
            <person name="Badger J.H."/>
            <person name="Ren Q."/>
            <person name="Amedeo P."/>
            <person name="Jones K.M."/>
            <person name="Tallon L.J."/>
            <person name="Delcher A.L."/>
            <person name="Salzberg S.L."/>
            <person name="Silva J.C."/>
            <person name="Haas B.J."/>
            <person name="Majoros W.H."/>
            <person name="Farzad M."/>
            <person name="Carlton J.M."/>
            <person name="Smith R.K. Jr."/>
            <person name="Garg J."/>
            <person name="Pearlman R.E."/>
            <person name="Karrer K.M."/>
            <person name="Sun L."/>
            <person name="Manning G."/>
            <person name="Elde N.C."/>
            <person name="Turkewitz A.P."/>
            <person name="Asai D.J."/>
            <person name="Wilkes D.E."/>
            <person name="Wang Y."/>
            <person name="Cai H."/>
            <person name="Collins K."/>
            <person name="Stewart B.A."/>
            <person name="Lee S.R."/>
            <person name="Wilamowska K."/>
            <person name="Weinberg Z."/>
            <person name="Ruzzo W.L."/>
            <person name="Wloga D."/>
            <person name="Gaertig J."/>
            <person name="Frankel J."/>
            <person name="Tsao C.-C."/>
            <person name="Gorovsky M.A."/>
            <person name="Keeling P.J."/>
            <person name="Waller R.F."/>
            <person name="Patron N.J."/>
            <person name="Cherry J.M."/>
            <person name="Stover N.A."/>
            <person name="Krieger C.J."/>
            <person name="del Toro C."/>
            <person name="Ryder H.F."/>
            <person name="Williamson S.C."/>
            <person name="Barbeau R.A."/>
            <person name="Hamilton E.P."/>
            <person name="Orias E."/>
        </authorList>
    </citation>
    <scope>NUCLEOTIDE SEQUENCE [LARGE SCALE GENOMIC DNA]</scope>
    <source>
        <strain evidence="3">SB210</strain>
    </source>
</reference>
<name>W7XKE5_TETTS</name>
<dbReference type="InParanoid" id="W7XKE5"/>
<accession>W7XKE5</accession>
<organism evidence="2 3">
    <name type="scientific">Tetrahymena thermophila (strain SB210)</name>
    <dbReference type="NCBI Taxonomy" id="312017"/>
    <lineage>
        <taxon>Eukaryota</taxon>
        <taxon>Sar</taxon>
        <taxon>Alveolata</taxon>
        <taxon>Ciliophora</taxon>
        <taxon>Intramacronucleata</taxon>
        <taxon>Oligohymenophorea</taxon>
        <taxon>Hymenostomatida</taxon>
        <taxon>Tetrahymenina</taxon>
        <taxon>Tetrahymenidae</taxon>
        <taxon>Tetrahymena</taxon>
    </lineage>
</organism>
<dbReference type="EMBL" id="GG662853">
    <property type="protein sequence ID" value="EWS76461.1"/>
    <property type="molecule type" value="Genomic_DNA"/>
</dbReference>
<proteinExistence type="predicted"/>
<keyword evidence="2" id="KW-0808">Transferase</keyword>
<evidence type="ECO:0000313" key="2">
    <source>
        <dbReference type="EMBL" id="EWS76461.1"/>
    </source>
</evidence>
<protein>
    <submittedName>
        <fullName evidence="2">Kinase domain protein</fullName>
    </submittedName>
</protein>
<dbReference type="GO" id="GO:0005737">
    <property type="term" value="C:cytoplasm"/>
    <property type="evidence" value="ECO:0007669"/>
    <property type="project" value="TreeGrafter"/>
</dbReference>
<dbReference type="Gene3D" id="1.10.510.10">
    <property type="entry name" value="Transferase(Phosphotransferase) domain 1"/>
    <property type="match status" value="1"/>
</dbReference>
<keyword evidence="2" id="KW-0418">Kinase</keyword>
<dbReference type="SMART" id="SM00220">
    <property type="entry name" value="S_TKc"/>
    <property type="match status" value="1"/>
</dbReference>
<dbReference type="InterPro" id="IPR050285">
    <property type="entry name" value="STE20_Ser/Thr_kinase"/>
</dbReference>